<dbReference type="GO" id="GO:0016740">
    <property type="term" value="F:transferase activity"/>
    <property type="evidence" value="ECO:0007669"/>
    <property type="project" value="UniProtKB-KW"/>
</dbReference>
<evidence type="ECO:0000313" key="4">
    <source>
        <dbReference type="Proteomes" id="UP000463337"/>
    </source>
</evidence>
<evidence type="ECO:0000313" key="2">
    <source>
        <dbReference type="EMBL" id="MRY58991.1"/>
    </source>
</evidence>
<dbReference type="Proteomes" id="UP000095591">
    <property type="component" value="Unassembled WGS sequence"/>
</dbReference>
<reference evidence="2 4" key="2">
    <citation type="journal article" date="2019" name="Nat. Med.">
        <title>A library of human gut bacterial isolates paired with longitudinal multiomics data enables mechanistic microbiome research.</title>
        <authorList>
            <person name="Poyet M."/>
            <person name="Groussin M."/>
            <person name="Gibbons S.M."/>
            <person name="Avila-Pacheco J."/>
            <person name="Jiang X."/>
            <person name="Kearney S.M."/>
            <person name="Perrotta A.R."/>
            <person name="Berdy B."/>
            <person name="Zhao S."/>
            <person name="Lieberman T.D."/>
            <person name="Swanson P.K."/>
            <person name="Smith M."/>
            <person name="Roesemann S."/>
            <person name="Alexander J.E."/>
            <person name="Rich S.A."/>
            <person name="Livny J."/>
            <person name="Vlamakis H."/>
            <person name="Clish C."/>
            <person name="Bullock K."/>
            <person name="Deik A."/>
            <person name="Scott J."/>
            <person name="Pierce K.A."/>
            <person name="Xavier R.J."/>
            <person name="Alm E.J."/>
        </authorList>
    </citation>
    <scope>NUCLEOTIDE SEQUENCE [LARGE SCALE GENOMIC DNA]</scope>
    <source>
        <strain evidence="2 4">BIOML-A41</strain>
    </source>
</reference>
<evidence type="ECO:0000313" key="3">
    <source>
        <dbReference type="Proteomes" id="UP000095591"/>
    </source>
</evidence>
<dbReference type="AlphaFoldDB" id="A0A173W2K3"/>
<evidence type="ECO:0000313" key="1">
    <source>
        <dbReference type="EMBL" id="CUN32585.1"/>
    </source>
</evidence>
<dbReference type="Gene3D" id="2.160.10.10">
    <property type="entry name" value="Hexapeptide repeat proteins"/>
    <property type="match status" value="1"/>
</dbReference>
<dbReference type="EMBL" id="CYXP01000012">
    <property type="protein sequence ID" value="CUN32585.1"/>
    <property type="molecule type" value="Genomic_DNA"/>
</dbReference>
<keyword evidence="1" id="KW-0808">Transferase</keyword>
<protein>
    <submittedName>
        <fullName evidence="1">Putative lipopolysaccharide biosynthesis O-acetyl transferase WbbJ</fullName>
    </submittedName>
</protein>
<dbReference type="EMBL" id="WKLT01000012">
    <property type="protein sequence ID" value="MRY58991.1"/>
    <property type="molecule type" value="Genomic_DNA"/>
</dbReference>
<accession>A0A173W2K3</accession>
<dbReference type="Proteomes" id="UP000463337">
    <property type="component" value="Unassembled WGS sequence"/>
</dbReference>
<name>A0A173W2K3_PARDI</name>
<dbReference type="SUPFAM" id="SSF51161">
    <property type="entry name" value="Trimeric LpxA-like enzymes"/>
    <property type="match status" value="1"/>
</dbReference>
<organism evidence="1 3">
    <name type="scientific">Parabacteroides distasonis</name>
    <dbReference type="NCBI Taxonomy" id="823"/>
    <lineage>
        <taxon>Bacteria</taxon>
        <taxon>Pseudomonadati</taxon>
        <taxon>Bacteroidota</taxon>
        <taxon>Bacteroidia</taxon>
        <taxon>Bacteroidales</taxon>
        <taxon>Tannerellaceae</taxon>
        <taxon>Parabacteroides</taxon>
    </lineage>
</organism>
<proteinExistence type="predicted"/>
<gene>
    <name evidence="1" type="ORF">ERS852429_04074</name>
    <name evidence="2" type="ORF">GKD59_13960</name>
</gene>
<reference evidence="1 3" key="1">
    <citation type="submission" date="2015-09" db="EMBL/GenBank/DDBJ databases">
        <authorList>
            <consortium name="Pathogen Informatics"/>
        </authorList>
    </citation>
    <scope>NUCLEOTIDE SEQUENCE [LARGE SCALE GENOMIC DNA]</scope>
    <source>
        <strain evidence="1 3">2789STDY5608872</strain>
    </source>
</reference>
<dbReference type="InterPro" id="IPR011004">
    <property type="entry name" value="Trimer_LpxA-like_sf"/>
</dbReference>
<sequence length="261" mass="29786">MYALLRLIMKTYRKYHFHVWKTLVVNFKLLPFKQAIHLPIVIYGKTQLIISNSSVKLLCSPRFGIVKFAKNHEYFYPTPAPSLLFMINGTMVLEGDVQFSSGCTLRINDGILQLGENVCFSGGCKILCNNRIFIRAYSQFAFDCVCCDTNFHYILQKDGLVKDCVGIIEVGNRNWIGNSTTLMRGTQLPDNTIVASRSFVNKSFLGYHDDGILIAGSPGKVVRLGDQRVFSAQKEMEIRAFFKKSKMTEMWLAESDFFFYE</sequence>